<keyword evidence="1" id="KW-0436">Ligase</keyword>
<dbReference type="SUPFAM" id="SSF50037">
    <property type="entry name" value="C-terminal domain of transcriptional repressors"/>
    <property type="match status" value="1"/>
</dbReference>
<dbReference type="PROSITE" id="PS51733">
    <property type="entry name" value="BPL_LPL_CATALYTIC"/>
    <property type="match status" value="1"/>
</dbReference>
<evidence type="ECO:0000313" key="5">
    <source>
        <dbReference type="EMBL" id="SUZ93825.1"/>
    </source>
</evidence>
<dbReference type="GO" id="GO:0005524">
    <property type="term" value="F:ATP binding"/>
    <property type="evidence" value="ECO:0007669"/>
    <property type="project" value="UniProtKB-KW"/>
</dbReference>
<dbReference type="NCBIfam" id="TIGR00121">
    <property type="entry name" value="birA_ligase"/>
    <property type="match status" value="1"/>
</dbReference>
<dbReference type="InterPro" id="IPR004408">
    <property type="entry name" value="Biotin_CoA_COase_ligase"/>
</dbReference>
<dbReference type="InterPro" id="IPR045864">
    <property type="entry name" value="aa-tRNA-synth_II/BPL/LPL"/>
</dbReference>
<dbReference type="GO" id="GO:0005737">
    <property type="term" value="C:cytoplasm"/>
    <property type="evidence" value="ECO:0007669"/>
    <property type="project" value="TreeGrafter"/>
</dbReference>
<gene>
    <name evidence="5" type="ORF">METZ01_LOCUS46679</name>
</gene>
<dbReference type="InterPro" id="IPR004143">
    <property type="entry name" value="BPL_LPL_catalytic"/>
</dbReference>
<dbReference type="Gene3D" id="3.30.930.10">
    <property type="entry name" value="Bira Bifunctional Protein, Domain 2"/>
    <property type="match status" value="1"/>
</dbReference>
<dbReference type="Pfam" id="PF03099">
    <property type="entry name" value="BPL_LplA_LipB"/>
    <property type="match status" value="1"/>
</dbReference>
<dbReference type="PANTHER" id="PTHR12835">
    <property type="entry name" value="BIOTIN PROTEIN LIGASE"/>
    <property type="match status" value="1"/>
</dbReference>
<feature type="non-terminal residue" evidence="5">
    <location>
        <position position="1"/>
    </location>
</feature>
<keyword evidence="2" id="KW-0547">Nucleotide-binding</keyword>
<dbReference type="InterPro" id="IPR008988">
    <property type="entry name" value="Transcriptional_repressor_C"/>
</dbReference>
<evidence type="ECO:0000259" key="4">
    <source>
        <dbReference type="PROSITE" id="PS51733"/>
    </source>
</evidence>
<evidence type="ECO:0000256" key="1">
    <source>
        <dbReference type="ARBA" id="ARBA00022598"/>
    </source>
</evidence>
<dbReference type="AlphaFoldDB" id="A0A381RPL8"/>
<name>A0A381RPL8_9ZZZZ</name>
<dbReference type="GO" id="GO:0004077">
    <property type="term" value="F:biotin--[biotin carboxyl-carrier protein] ligase activity"/>
    <property type="evidence" value="ECO:0007669"/>
    <property type="project" value="InterPro"/>
</dbReference>
<evidence type="ECO:0000256" key="3">
    <source>
        <dbReference type="ARBA" id="ARBA00022840"/>
    </source>
</evidence>
<dbReference type="Gene3D" id="2.30.30.100">
    <property type="match status" value="1"/>
</dbReference>
<dbReference type="InterPro" id="IPR003142">
    <property type="entry name" value="BPL_C"/>
</dbReference>
<sequence length="279" mass="30606">VTFLRHHKPPGPLPNHLQSVVSANESRLGYFFGNIFYFDEVTSTNDLALEWADNGAPEGTVIVARAQTAGRGRQGRRWVSPADVGLYASLILRPGRVVPLLTHTVGVALAESLRALTDLQIELKWPNDLVIKTTQQVVSEYRKVGGILTESAGRFGSCQYVVVGFGINLEASKLPIEVAKLATSVEAELGDKVDSARLMVESLAAIVRWHKILLEGQTDVILNRWRALSPTSEGAHVEWRGQSEWHGGMTVGIDDGGALLVRKENQIERVLAGEIRWTL</sequence>
<dbReference type="PANTHER" id="PTHR12835:SF5">
    <property type="entry name" value="BIOTIN--PROTEIN LIGASE"/>
    <property type="match status" value="1"/>
</dbReference>
<keyword evidence="3" id="KW-0067">ATP-binding</keyword>
<feature type="domain" description="BPL/LPL catalytic" evidence="4">
    <location>
        <begin position="34"/>
        <end position="214"/>
    </location>
</feature>
<dbReference type="Pfam" id="PF02237">
    <property type="entry name" value="BPL_C"/>
    <property type="match status" value="1"/>
</dbReference>
<organism evidence="5">
    <name type="scientific">marine metagenome</name>
    <dbReference type="NCBI Taxonomy" id="408172"/>
    <lineage>
        <taxon>unclassified sequences</taxon>
        <taxon>metagenomes</taxon>
        <taxon>ecological metagenomes</taxon>
    </lineage>
</organism>
<protein>
    <recommendedName>
        <fullName evidence="4">BPL/LPL catalytic domain-containing protein</fullName>
    </recommendedName>
</protein>
<evidence type="ECO:0000256" key="2">
    <source>
        <dbReference type="ARBA" id="ARBA00022741"/>
    </source>
</evidence>
<proteinExistence type="predicted"/>
<dbReference type="SUPFAM" id="SSF55681">
    <property type="entry name" value="Class II aaRS and biotin synthetases"/>
    <property type="match status" value="1"/>
</dbReference>
<dbReference type="CDD" id="cd16442">
    <property type="entry name" value="BPL"/>
    <property type="match status" value="1"/>
</dbReference>
<reference evidence="5" key="1">
    <citation type="submission" date="2018-05" db="EMBL/GenBank/DDBJ databases">
        <authorList>
            <person name="Lanie J.A."/>
            <person name="Ng W.-L."/>
            <person name="Kazmierczak K.M."/>
            <person name="Andrzejewski T.M."/>
            <person name="Davidsen T.M."/>
            <person name="Wayne K.J."/>
            <person name="Tettelin H."/>
            <person name="Glass J.I."/>
            <person name="Rusch D."/>
            <person name="Podicherti R."/>
            <person name="Tsui H.-C.T."/>
            <person name="Winkler M.E."/>
        </authorList>
    </citation>
    <scope>NUCLEOTIDE SEQUENCE</scope>
</reference>
<accession>A0A381RPL8</accession>
<dbReference type="EMBL" id="UINC01002180">
    <property type="protein sequence ID" value="SUZ93825.1"/>
    <property type="molecule type" value="Genomic_DNA"/>
</dbReference>